<sequence length="111" mass="12508">MWGSSLRSLQNVWRTKILHSEFCVGNRRIDPGEVDERVSTDSVNERTGKTKPTKYIKRNTRAGMLGVLKMPDNKRGVCMNAESHDSLSETTRNLAGVNIKLLTAEMCHGEF</sequence>
<dbReference type="EMBL" id="JAHRIN010015746">
    <property type="protein sequence ID" value="MEQ2196232.1"/>
    <property type="molecule type" value="Genomic_DNA"/>
</dbReference>
<gene>
    <name evidence="1" type="ORF">XENOCAPTIV_027769</name>
</gene>
<protein>
    <submittedName>
        <fullName evidence="1">Uncharacterized protein</fullName>
    </submittedName>
</protein>
<keyword evidence="2" id="KW-1185">Reference proteome</keyword>
<organism evidence="1 2">
    <name type="scientific">Xenoophorus captivus</name>
    <dbReference type="NCBI Taxonomy" id="1517983"/>
    <lineage>
        <taxon>Eukaryota</taxon>
        <taxon>Metazoa</taxon>
        <taxon>Chordata</taxon>
        <taxon>Craniata</taxon>
        <taxon>Vertebrata</taxon>
        <taxon>Euteleostomi</taxon>
        <taxon>Actinopterygii</taxon>
        <taxon>Neopterygii</taxon>
        <taxon>Teleostei</taxon>
        <taxon>Neoteleostei</taxon>
        <taxon>Acanthomorphata</taxon>
        <taxon>Ovalentaria</taxon>
        <taxon>Atherinomorphae</taxon>
        <taxon>Cyprinodontiformes</taxon>
        <taxon>Goodeidae</taxon>
        <taxon>Xenoophorus</taxon>
    </lineage>
</organism>
<evidence type="ECO:0000313" key="2">
    <source>
        <dbReference type="Proteomes" id="UP001434883"/>
    </source>
</evidence>
<comment type="caution">
    <text evidence="1">The sequence shown here is derived from an EMBL/GenBank/DDBJ whole genome shotgun (WGS) entry which is preliminary data.</text>
</comment>
<reference evidence="1 2" key="1">
    <citation type="submission" date="2021-06" db="EMBL/GenBank/DDBJ databases">
        <authorList>
            <person name="Palmer J.M."/>
        </authorList>
    </citation>
    <scope>NUCLEOTIDE SEQUENCE [LARGE SCALE GENOMIC DNA]</scope>
    <source>
        <strain evidence="1 2">XC_2019</strain>
        <tissue evidence="1">Muscle</tissue>
    </source>
</reference>
<proteinExistence type="predicted"/>
<name>A0ABV0QK71_9TELE</name>
<accession>A0ABV0QK71</accession>
<evidence type="ECO:0000313" key="1">
    <source>
        <dbReference type="EMBL" id="MEQ2196232.1"/>
    </source>
</evidence>
<dbReference type="Proteomes" id="UP001434883">
    <property type="component" value="Unassembled WGS sequence"/>
</dbReference>